<comment type="caution">
    <text evidence="2">The sequence shown here is derived from an EMBL/GenBank/DDBJ whole genome shotgun (WGS) entry which is preliminary data.</text>
</comment>
<dbReference type="CDD" id="cd00590">
    <property type="entry name" value="RRM_SF"/>
    <property type="match status" value="1"/>
</dbReference>
<gene>
    <name evidence="2" type="ORF">Sradi_0303000</name>
</gene>
<reference evidence="2" key="1">
    <citation type="submission" date="2020-06" db="EMBL/GenBank/DDBJ databases">
        <authorList>
            <person name="Li T."/>
            <person name="Hu X."/>
            <person name="Zhang T."/>
            <person name="Song X."/>
            <person name="Zhang H."/>
            <person name="Dai N."/>
            <person name="Sheng W."/>
            <person name="Hou X."/>
            <person name="Wei L."/>
        </authorList>
    </citation>
    <scope>NUCLEOTIDE SEQUENCE</scope>
    <source>
        <strain evidence="2">G02</strain>
        <tissue evidence="2">Leaf</tissue>
    </source>
</reference>
<accession>A0AAW2W3X0</accession>
<evidence type="ECO:0000313" key="2">
    <source>
        <dbReference type="EMBL" id="KAL0435951.1"/>
    </source>
</evidence>
<sequence length="357" mass="39484">MKSRLAASMYPLYADRCRRYSRNAISSRSVVTHRQINSSSRSVHSSAVEDEAFAELGPEISDCSAKQIKLVTEKPDHLLKKDASRREFAGRPPSSDTRPRIKDIVANICRASPTSNSKLGGRSHSSTADDTKKVTDIEKPNYVFIKNIGSTVGLSELVEAISVFGKVSGASFVTASNGLRCCKIEFEDVCSSGRAISVGKIEVGSQVFPVHACDAVDVVAIRIKNINEETSDCKIHFRCKSVGDFVGLARRSKDVVDAFYNVRNEKIHLDKLQRLDNSVIDLNRWSAHLLTDNSESSEVSEHEEARQKLGVQIFEGLAKLRRQLNMKKVYLEDLQDLHASIVHIESRPPAPDLSGSK</sequence>
<dbReference type="GO" id="GO:0003676">
    <property type="term" value="F:nucleic acid binding"/>
    <property type="evidence" value="ECO:0007669"/>
    <property type="project" value="InterPro"/>
</dbReference>
<protein>
    <recommendedName>
        <fullName evidence="3">RRM domain-containing protein</fullName>
    </recommendedName>
</protein>
<dbReference type="SUPFAM" id="SSF54928">
    <property type="entry name" value="RNA-binding domain, RBD"/>
    <property type="match status" value="1"/>
</dbReference>
<evidence type="ECO:0000256" key="1">
    <source>
        <dbReference type="SAM" id="MobiDB-lite"/>
    </source>
</evidence>
<dbReference type="InterPro" id="IPR035979">
    <property type="entry name" value="RBD_domain_sf"/>
</dbReference>
<name>A0AAW2W3X0_SESRA</name>
<evidence type="ECO:0008006" key="3">
    <source>
        <dbReference type="Google" id="ProtNLM"/>
    </source>
</evidence>
<feature type="region of interest" description="Disordered" evidence="1">
    <location>
        <begin position="112"/>
        <end position="132"/>
    </location>
</feature>
<dbReference type="EMBL" id="JACGWJ010000002">
    <property type="protein sequence ID" value="KAL0435951.1"/>
    <property type="molecule type" value="Genomic_DNA"/>
</dbReference>
<feature type="compositionally biased region" description="Polar residues" evidence="1">
    <location>
        <begin position="112"/>
        <end position="126"/>
    </location>
</feature>
<reference evidence="2" key="2">
    <citation type="journal article" date="2024" name="Plant">
        <title>Genomic evolution and insights into agronomic trait innovations of Sesamum species.</title>
        <authorList>
            <person name="Miao H."/>
            <person name="Wang L."/>
            <person name="Qu L."/>
            <person name="Liu H."/>
            <person name="Sun Y."/>
            <person name="Le M."/>
            <person name="Wang Q."/>
            <person name="Wei S."/>
            <person name="Zheng Y."/>
            <person name="Lin W."/>
            <person name="Duan Y."/>
            <person name="Cao H."/>
            <person name="Xiong S."/>
            <person name="Wang X."/>
            <person name="Wei L."/>
            <person name="Li C."/>
            <person name="Ma Q."/>
            <person name="Ju M."/>
            <person name="Zhao R."/>
            <person name="Li G."/>
            <person name="Mu C."/>
            <person name="Tian Q."/>
            <person name="Mei H."/>
            <person name="Zhang T."/>
            <person name="Gao T."/>
            <person name="Zhang H."/>
        </authorList>
    </citation>
    <scope>NUCLEOTIDE SEQUENCE</scope>
    <source>
        <strain evidence="2">G02</strain>
    </source>
</reference>
<proteinExistence type="predicted"/>
<organism evidence="2">
    <name type="scientific">Sesamum radiatum</name>
    <name type="common">Black benniseed</name>
    <dbReference type="NCBI Taxonomy" id="300843"/>
    <lineage>
        <taxon>Eukaryota</taxon>
        <taxon>Viridiplantae</taxon>
        <taxon>Streptophyta</taxon>
        <taxon>Embryophyta</taxon>
        <taxon>Tracheophyta</taxon>
        <taxon>Spermatophyta</taxon>
        <taxon>Magnoliopsida</taxon>
        <taxon>eudicotyledons</taxon>
        <taxon>Gunneridae</taxon>
        <taxon>Pentapetalae</taxon>
        <taxon>asterids</taxon>
        <taxon>lamiids</taxon>
        <taxon>Lamiales</taxon>
        <taxon>Pedaliaceae</taxon>
        <taxon>Sesamum</taxon>
    </lineage>
</organism>
<dbReference type="AlphaFoldDB" id="A0AAW2W3X0"/>